<sequence>MTIPIQGTFNEYEIEEIHLEDIADLDRLVAERFNLPLRPYSTDIRVVLEIVIDNLENSEEPYFSIFRSEEEAFPNTPFGVGFERKLWNYGKTAPLAICLGALFSLKGVEVVLADDE</sequence>
<evidence type="ECO:0000313" key="1">
    <source>
        <dbReference type="EMBL" id="AFZ26388.1"/>
    </source>
</evidence>
<dbReference type="STRING" id="56107.Cylst_4292"/>
<dbReference type="RefSeq" id="WP_015209630.1">
    <property type="nucleotide sequence ID" value="NC_019757.1"/>
</dbReference>
<accession>K9X1M8</accession>
<dbReference type="EMBL" id="CP003642">
    <property type="protein sequence ID" value="AFZ26388.1"/>
    <property type="molecule type" value="Genomic_DNA"/>
</dbReference>
<keyword evidence="2" id="KW-1185">Reference proteome</keyword>
<name>K9X1M8_9NOST</name>
<evidence type="ECO:0000313" key="2">
    <source>
        <dbReference type="Proteomes" id="UP000010475"/>
    </source>
</evidence>
<proteinExistence type="predicted"/>
<organism evidence="1 2">
    <name type="scientific">Cylindrospermum stagnale PCC 7417</name>
    <dbReference type="NCBI Taxonomy" id="56107"/>
    <lineage>
        <taxon>Bacteria</taxon>
        <taxon>Bacillati</taxon>
        <taxon>Cyanobacteriota</taxon>
        <taxon>Cyanophyceae</taxon>
        <taxon>Nostocales</taxon>
        <taxon>Nostocaceae</taxon>
        <taxon>Cylindrospermum</taxon>
    </lineage>
</organism>
<reference evidence="1 2" key="1">
    <citation type="submission" date="2012-06" db="EMBL/GenBank/DDBJ databases">
        <title>Finished chromosome of genome of Cylindrospermum stagnale PCC 7417.</title>
        <authorList>
            <consortium name="US DOE Joint Genome Institute"/>
            <person name="Gugger M."/>
            <person name="Coursin T."/>
            <person name="Rippka R."/>
            <person name="Tandeau De Marsac N."/>
            <person name="Huntemann M."/>
            <person name="Wei C.-L."/>
            <person name="Han J."/>
            <person name="Detter J.C."/>
            <person name="Han C."/>
            <person name="Tapia R."/>
            <person name="Chen A."/>
            <person name="Kyrpides N."/>
            <person name="Mavromatis K."/>
            <person name="Markowitz V."/>
            <person name="Szeto E."/>
            <person name="Ivanova N."/>
            <person name="Pagani I."/>
            <person name="Pati A."/>
            <person name="Goodwin L."/>
            <person name="Nordberg H.P."/>
            <person name="Cantor M.N."/>
            <person name="Hua S.X."/>
            <person name="Woyke T."/>
            <person name="Kerfeld C.A."/>
        </authorList>
    </citation>
    <scope>NUCLEOTIDE SEQUENCE [LARGE SCALE GENOMIC DNA]</scope>
    <source>
        <strain evidence="1 2">PCC 7417</strain>
    </source>
</reference>
<dbReference type="KEGG" id="csg:Cylst_4292"/>
<dbReference type="AlphaFoldDB" id="K9X1M8"/>
<dbReference type="HOGENOM" id="CLU_2118009_0_0_3"/>
<gene>
    <name evidence="1" type="ORF">Cylst_4292</name>
</gene>
<dbReference type="Gene3D" id="3.30.2120.10">
    <property type="entry name" value="Bacillus phage protein-like"/>
    <property type="match status" value="1"/>
</dbReference>
<protein>
    <recommendedName>
        <fullName evidence="3">Phage ABA sandwich domain-containing protein</fullName>
    </recommendedName>
</protein>
<dbReference type="InterPro" id="IPR028985">
    <property type="entry name" value="Bacillus_phage_prot-like"/>
</dbReference>
<dbReference type="Proteomes" id="UP000010475">
    <property type="component" value="Chromosome"/>
</dbReference>
<dbReference type="eggNOG" id="ENOG50337AC">
    <property type="taxonomic scope" value="Bacteria"/>
</dbReference>
<evidence type="ECO:0008006" key="3">
    <source>
        <dbReference type="Google" id="ProtNLM"/>
    </source>
</evidence>